<evidence type="ECO:0000313" key="1">
    <source>
        <dbReference type="EMBL" id="CAG8681333.1"/>
    </source>
</evidence>
<organism evidence="1 2">
    <name type="scientific">Gigaspora margarita</name>
    <dbReference type="NCBI Taxonomy" id="4874"/>
    <lineage>
        <taxon>Eukaryota</taxon>
        <taxon>Fungi</taxon>
        <taxon>Fungi incertae sedis</taxon>
        <taxon>Mucoromycota</taxon>
        <taxon>Glomeromycotina</taxon>
        <taxon>Glomeromycetes</taxon>
        <taxon>Diversisporales</taxon>
        <taxon>Gigasporaceae</taxon>
        <taxon>Gigaspora</taxon>
    </lineage>
</organism>
<gene>
    <name evidence="1" type="ORF">GMARGA_LOCUS10975</name>
</gene>
<reference evidence="1 2" key="1">
    <citation type="submission" date="2021-06" db="EMBL/GenBank/DDBJ databases">
        <authorList>
            <person name="Kallberg Y."/>
            <person name="Tangrot J."/>
            <person name="Rosling A."/>
        </authorList>
    </citation>
    <scope>NUCLEOTIDE SEQUENCE [LARGE SCALE GENOMIC DNA]</scope>
    <source>
        <strain evidence="1 2">120-4 pot B 10/14</strain>
    </source>
</reference>
<accession>A0ABN7UVN3</accession>
<comment type="caution">
    <text evidence="1">The sequence shown here is derived from an EMBL/GenBank/DDBJ whole genome shotgun (WGS) entry which is preliminary data.</text>
</comment>
<proteinExistence type="predicted"/>
<protein>
    <submittedName>
        <fullName evidence="1">2405_t:CDS:1</fullName>
    </submittedName>
</protein>
<keyword evidence="2" id="KW-1185">Reference proteome</keyword>
<sequence>SFQDFVLTTSVSNNSHKRIRIPNMNNIQPLPILNKNLPKCSDSSTLPSNKIVISYLFNTTTVEKSVQFPTVDPDFILESHRSLTNLTSIPLQKIDPLPIWASLHLSPKTLMLWKWLKRNN</sequence>
<evidence type="ECO:0000313" key="2">
    <source>
        <dbReference type="Proteomes" id="UP000789901"/>
    </source>
</evidence>
<feature type="non-terminal residue" evidence="1">
    <location>
        <position position="1"/>
    </location>
</feature>
<dbReference type="EMBL" id="CAJVQB010006296">
    <property type="protein sequence ID" value="CAG8681333.1"/>
    <property type="molecule type" value="Genomic_DNA"/>
</dbReference>
<name>A0ABN7UVN3_GIGMA</name>
<dbReference type="Proteomes" id="UP000789901">
    <property type="component" value="Unassembled WGS sequence"/>
</dbReference>